<protein>
    <submittedName>
        <fullName evidence="1">Uncharacterized protein</fullName>
    </submittedName>
</protein>
<evidence type="ECO:0000313" key="1">
    <source>
        <dbReference type="EMBL" id="PPR92573.1"/>
    </source>
</evidence>
<proteinExistence type="predicted"/>
<sequence length="176" mass="19539">MKSHDCEECRFGENNFRGFQVVEEWSSGSVQGAGDLFEVTALINHVEEYIHKIRSRITVDEFPLRIPIAMIMAREVFNPNRWGVKQDPKKGYMSTLPMVKYVRRLLGARTASAVLTFSLTSTKIPVTEEGFLFANEDVDALVNDDANLSAFAGTKVGWADAVIGVHCINSADIGLI</sequence>
<dbReference type="EMBL" id="KZ667042">
    <property type="protein sequence ID" value="PPR92573.1"/>
    <property type="molecule type" value="Genomic_DNA"/>
</dbReference>
<gene>
    <name evidence="1" type="ORF">GOBAR_AA28099</name>
</gene>
<reference evidence="1 2" key="1">
    <citation type="submission" date="2015-01" db="EMBL/GenBank/DDBJ databases">
        <title>Genome of allotetraploid Gossypium barbadense reveals genomic plasticity and fiber elongation in cotton evolution.</title>
        <authorList>
            <person name="Chen X."/>
            <person name="Liu X."/>
            <person name="Zhao B."/>
            <person name="Zheng H."/>
            <person name="Hu Y."/>
            <person name="Lu G."/>
            <person name="Yang C."/>
            <person name="Chen J."/>
            <person name="Shan C."/>
            <person name="Zhang L."/>
            <person name="Zhou Y."/>
            <person name="Wang L."/>
            <person name="Guo W."/>
            <person name="Bai Y."/>
            <person name="Ruan J."/>
            <person name="Shangguan X."/>
            <person name="Mao Y."/>
            <person name="Jiang J."/>
            <person name="Zhu Y."/>
            <person name="Lei J."/>
            <person name="Kang H."/>
            <person name="Chen S."/>
            <person name="He X."/>
            <person name="Wang R."/>
            <person name="Wang Y."/>
            <person name="Chen J."/>
            <person name="Wang L."/>
            <person name="Yu S."/>
            <person name="Wang B."/>
            <person name="Wei J."/>
            <person name="Song S."/>
            <person name="Lu X."/>
            <person name="Gao Z."/>
            <person name="Gu W."/>
            <person name="Deng X."/>
            <person name="Ma D."/>
            <person name="Wang S."/>
            <person name="Liang W."/>
            <person name="Fang L."/>
            <person name="Cai C."/>
            <person name="Zhu X."/>
            <person name="Zhou B."/>
            <person name="Zhang Y."/>
            <person name="Chen Z."/>
            <person name="Xu S."/>
            <person name="Zhu R."/>
            <person name="Wang S."/>
            <person name="Zhang T."/>
            <person name="Zhao G."/>
        </authorList>
    </citation>
    <scope>NUCLEOTIDE SEQUENCE [LARGE SCALE GENOMIC DNA]</scope>
    <source>
        <strain evidence="2">cv. Xinhai21</strain>
        <tissue evidence="1">Leaf</tissue>
    </source>
</reference>
<accession>A0A2P5WNB3</accession>
<dbReference type="AlphaFoldDB" id="A0A2P5WNB3"/>
<evidence type="ECO:0000313" key="2">
    <source>
        <dbReference type="Proteomes" id="UP000239757"/>
    </source>
</evidence>
<organism evidence="1 2">
    <name type="scientific">Gossypium barbadense</name>
    <name type="common">Sea Island cotton</name>
    <name type="synonym">Hibiscus barbadensis</name>
    <dbReference type="NCBI Taxonomy" id="3634"/>
    <lineage>
        <taxon>Eukaryota</taxon>
        <taxon>Viridiplantae</taxon>
        <taxon>Streptophyta</taxon>
        <taxon>Embryophyta</taxon>
        <taxon>Tracheophyta</taxon>
        <taxon>Spermatophyta</taxon>
        <taxon>Magnoliopsida</taxon>
        <taxon>eudicotyledons</taxon>
        <taxon>Gunneridae</taxon>
        <taxon>Pentapetalae</taxon>
        <taxon>rosids</taxon>
        <taxon>malvids</taxon>
        <taxon>Malvales</taxon>
        <taxon>Malvaceae</taxon>
        <taxon>Malvoideae</taxon>
        <taxon>Gossypium</taxon>
    </lineage>
</organism>
<dbReference type="Proteomes" id="UP000239757">
    <property type="component" value="Unassembled WGS sequence"/>
</dbReference>
<name>A0A2P5WNB3_GOSBA</name>